<reference evidence="1 2" key="1">
    <citation type="submission" date="2019-06" db="EMBL/GenBank/DDBJ databases">
        <authorList>
            <person name="Lin W."/>
            <person name="Gao M."/>
            <person name="Li D."/>
        </authorList>
    </citation>
    <scope>NUCLEOTIDE SEQUENCE [LARGE SCALE GENOMIC DNA]</scope>
</reference>
<sequence>MKIILMYTPPHISNLGTKFEYEHKAIWELFIDTESKTNLPFGHVDIFTFHTRPTKRQIRQAKKQHRKNVVESIELREWEDSWEGIHCDIIGL</sequence>
<dbReference type="KEGG" id="vg:77925865"/>
<proteinExistence type="predicted"/>
<keyword evidence="2" id="KW-1185">Reference proteome</keyword>
<evidence type="ECO:0000313" key="2">
    <source>
        <dbReference type="Proteomes" id="UP000516307"/>
    </source>
</evidence>
<evidence type="ECO:0000313" key="1">
    <source>
        <dbReference type="EMBL" id="QEA10511.1"/>
    </source>
</evidence>
<dbReference type="InterPro" id="IPR055703">
    <property type="entry name" value="DUF7279"/>
</dbReference>
<name>A0A7G3KD14_9CAUD</name>
<organism evidence="1 2">
    <name type="scientific">Enterobacter phage vB_EhoM-IME523</name>
    <dbReference type="NCBI Taxonomy" id="2596709"/>
    <lineage>
        <taxon>Viruses</taxon>
        <taxon>Duplodnaviria</taxon>
        <taxon>Heunggongvirae</taxon>
        <taxon>Uroviricota</taxon>
        <taxon>Caudoviricetes</taxon>
        <taxon>Pantevenvirales</taxon>
        <taxon>Straboviridae</taxon>
        <taxon>Tevenvirinae</taxon>
        <taxon>Kanagawavirus</taxon>
        <taxon>Kanagawavirus eclm</taxon>
    </lineage>
</organism>
<dbReference type="RefSeq" id="YP_010650283.1">
    <property type="nucleotide sequence ID" value="NC_070777.1"/>
</dbReference>
<protein>
    <submittedName>
        <fullName evidence="1">Uncharacterized protein</fullName>
    </submittedName>
</protein>
<dbReference type="Pfam" id="PF23945">
    <property type="entry name" value="DUF7279"/>
    <property type="match status" value="1"/>
</dbReference>
<dbReference type="EMBL" id="MN087708">
    <property type="protein sequence ID" value="QEA10511.1"/>
    <property type="molecule type" value="Genomic_DNA"/>
</dbReference>
<accession>A0A7G3KD14</accession>
<dbReference type="Proteomes" id="UP000516307">
    <property type="component" value="Segment"/>
</dbReference>
<dbReference type="GeneID" id="77925865"/>